<evidence type="ECO:0000256" key="2">
    <source>
        <dbReference type="ARBA" id="ARBA00022777"/>
    </source>
</evidence>
<dbReference type="RefSeq" id="WP_212989971.1">
    <property type="nucleotide sequence ID" value="NZ_BAABEA010000015.1"/>
</dbReference>
<dbReference type="Gene3D" id="1.10.10.10">
    <property type="entry name" value="Winged helix-like DNA-binding domain superfamily/Winged helix DNA-binding domain"/>
    <property type="match status" value="1"/>
</dbReference>
<dbReference type="InterPro" id="IPR029016">
    <property type="entry name" value="GAF-like_dom_sf"/>
</dbReference>
<keyword evidence="7" id="KW-1185">Reference proteome</keyword>
<dbReference type="SMART" id="SM00065">
    <property type="entry name" value="GAF"/>
    <property type="match status" value="1"/>
</dbReference>
<keyword evidence="3" id="KW-0805">Transcription regulation</keyword>
<dbReference type="InterPro" id="IPR003018">
    <property type="entry name" value="GAF"/>
</dbReference>
<name>A0A919SEB4_9ACTN</name>
<evidence type="ECO:0000313" key="6">
    <source>
        <dbReference type="EMBL" id="GIM70159.1"/>
    </source>
</evidence>
<dbReference type="InterPro" id="IPR011006">
    <property type="entry name" value="CheY-like_superfamily"/>
</dbReference>
<dbReference type="InterPro" id="IPR005561">
    <property type="entry name" value="ANTAR"/>
</dbReference>
<dbReference type="Gene3D" id="3.30.450.40">
    <property type="match status" value="1"/>
</dbReference>
<sequence>MSPDRLDPAAAFAELGRINLAENDLQGVLSRVADLARQTVPGADEVSVTMVRGSIAETAAYTGHLALALDEWQYQRGSGPCLEAATAQATISVPDLADEARWPEWAQHAVAAGARSSLSVGLPIEERLDGGLNLYGIRQAAFDDDAVVLAETFAGYAAVALANANLYGVTARLTRQLQTAMAGRAVIEQAKGIVMGRRRCSADEAFAILTRISQDSNRKLRDVAAALVAKAESGGDR</sequence>
<dbReference type="Pfam" id="PF03861">
    <property type="entry name" value="ANTAR"/>
    <property type="match status" value="1"/>
</dbReference>
<gene>
    <name evidence="6" type="ORF">Aau02nite_39680</name>
</gene>
<dbReference type="SUPFAM" id="SSF55781">
    <property type="entry name" value="GAF domain-like"/>
    <property type="match status" value="1"/>
</dbReference>
<dbReference type="AlphaFoldDB" id="A0A919SEB4"/>
<dbReference type="InterPro" id="IPR012074">
    <property type="entry name" value="GAF_ANTAR"/>
</dbReference>
<keyword evidence="1" id="KW-0808">Transferase</keyword>
<evidence type="ECO:0000313" key="7">
    <source>
        <dbReference type="Proteomes" id="UP000681340"/>
    </source>
</evidence>
<dbReference type="EMBL" id="BOQL01000030">
    <property type="protein sequence ID" value="GIM70159.1"/>
    <property type="molecule type" value="Genomic_DNA"/>
</dbReference>
<organism evidence="6 7">
    <name type="scientific">Actinoplanes auranticolor</name>
    <dbReference type="NCBI Taxonomy" id="47988"/>
    <lineage>
        <taxon>Bacteria</taxon>
        <taxon>Bacillati</taxon>
        <taxon>Actinomycetota</taxon>
        <taxon>Actinomycetes</taxon>
        <taxon>Micromonosporales</taxon>
        <taxon>Micromonosporaceae</taxon>
        <taxon>Actinoplanes</taxon>
    </lineage>
</organism>
<reference evidence="6" key="1">
    <citation type="submission" date="2021-03" db="EMBL/GenBank/DDBJ databases">
        <title>Whole genome shotgun sequence of Actinoplanes auranticolor NBRC 12245.</title>
        <authorList>
            <person name="Komaki H."/>
            <person name="Tamura T."/>
        </authorList>
    </citation>
    <scope>NUCLEOTIDE SEQUENCE</scope>
    <source>
        <strain evidence="6">NBRC 12245</strain>
    </source>
</reference>
<dbReference type="SUPFAM" id="SSF52172">
    <property type="entry name" value="CheY-like"/>
    <property type="match status" value="1"/>
</dbReference>
<dbReference type="Proteomes" id="UP000681340">
    <property type="component" value="Unassembled WGS sequence"/>
</dbReference>
<keyword evidence="2" id="KW-0418">Kinase</keyword>
<dbReference type="PROSITE" id="PS50921">
    <property type="entry name" value="ANTAR"/>
    <property type="match status" value="1"/>
</dbReference>
<dbReference type="Pfam" id="PF13185">
    <property type="entry name" value="GAF_2"/>
    <property type="match status" value="1"/>
</dbReference>
<protein>
    <submittedName>
        <fullName evidence="6">Transcriptional regulator</fullName>
    </submittedName>
</protein>
<dbReference type="PIRSF" id="PIRSF036625">
    <property type="entry name" value="GAF_ANTAR"/>
    <property type="match status" value="1"/>
</dbReference>
<dbReference type="GO" id="GO:0016301">
    <property type="term" value="F:kinase activity"/>
    <property type="evidence" value="ECO:0007669"/>
    <property type="project" value="UniProtKB-KW"/>
</dbReference>
<keyword evidence="4" id="KW-0804">Transcription</keyword>
<feature type="domain" description="ANTAR" evidence="5">
    <location>
        <begin position="167"/>
        <end position="228"/>
    </location>
</feature>
<dbReference type="GO" id="GO:0003723">
    <property type="term" value="F:RNA binding"/>
    <property type="evidence" value="ECO:0007669"/>
    <property type="project" value="InterPro"/>
</dbReference>
<dbReference type="SMART" id="SM01012">
    <property type="entry name" value="ANTAR"/>
    <property type="match status" value="1"/>
</dbReference>
<evidence type="ECO:0000256" key="1">
    <source>
        <dbReference type="ARBA" id="ARBA00022679"/>
    </source>
</evidence>
<evidence type="ECO:0000256" key="4">
    <source>
        <dbReference type="ARBA" id="ARBA00023163"/>
    </source>
</evidence>
<evidence type="ECO:0000256" key="3">
    <source>
        <dbReference type="ARBA" id="ARBA00023015"/>
    </source>
</evidence>
<comment type="caution">
    <text evidence="6">The sequence shown here is derived from an EMBL/GenBank/DDBJ whole genome shotgun (WGS) entry which is preliminary data.</text>
</comment>
<dbReference type="InterPro" id="IPR036388">
    <property type="entry name" value="WH-like_DNA-bd_sf"/>
</dbReference>
<proteinExistence type="predicted"/>
<evidence type="ECO:0000259" key="5">
    <source>
        <dbReference type="PROSITE" id="PS50921"/>
    </source>
</evidence>
<accession>A0A919SEB4</accession>